<dbReference type="PROSITE" id="PS50893">
    <property type="entry name" value="ABC_TRANSPORTER_2"/>
    <property type="match status" value="1"/>
</dbReference>
<evidence type="ECO:0000256" key="1">
    <source>
        <dbReference type="ARBA" id="ARBA00022448"/>
    </source>
</evidence>
<comment type="caution">
    <text evidence="5">The sequence shown here is derived from an EMBL/GenBank/DDBJ whole genome shotgun (WGS) entry which is preliminary data.</text>
</comment>
<sequence>MTATRPGAAPLRPLLQATDVSMRFGGVKAVDSVNFTLGEVELRCLIGPNGAGKSTFFKMLTGQLKPSSGQIRLRDADITGAHPHEIARAGVGIKTQVPNVFNALTVRENVFIGAARRTSVKRADAIVDEMLVRLRLTSIASLAVGQLAHGQRQWVEIATVLAGEPELVLLDEPAAGMTQDEVHRTAELIGEINKTHALIVVEHDMPFIRLIAKTVTVFNQGRILMEDDVGRVLADQRVRDVYLGKQAA</sequence>
<dbReference type="InterPro" id="IPR027417">
    <property type="entry name" value="P-loop_NTPase"/>
</dbReference>
<proteinExistence type="predicted"/>
<keyword evidence="3 5" id="KW-0067">ATP-binding</keyword>
<dbReference type="Pfam" id="PF00005">
    <property type="entry name" value="ABC_tran"/>
    <property type="match status" value="1"/>
</dbReference>
<keyword evidence="6" id="KW-1185">Reference proteome</keyword>
<organism evidence="5 6">
    <name type="scientific">Lichenibacterium minor</name>
    <dbReference type="NCBI Taxonomy" id="2316528"/>
    <lineage>
        <taxon>Bacteria</taxon>
        <taxon>Pseudomonadati</taxon>
        <taxon>Pseudomonadota</taxon>
        <taxon>Alphaproteobacteria</taxon>
        <taxon>Hyphomicrobiales</taxon>
        <taxon>Lichenihabitantaceae</taxon>
        <taxon>Lichenibacterium</taxon>
    </lineage>
</organism>
<evidence type="ECO:0000313" key="6">
    <source>
        <dbReference type="Proteomes" id="UP000290759"/>
    </source>
</evidence>
<reference evidence="5 6" key="1">
    <citation type="submission" date="2018-12" db="EMBL/GenBank/DDBJ databases">
        <authorList>
            <person name="Grouzdev D.S."/>
            <person name="Krutkina M.S."/>
        </authorList>
    </citation>
    <scope>NUCLEOTIDE SEQUENCE [LARGE SCALE GENOMIC DNA]</scope>
    <source>
        <strain evidence="5 6">RmlP026</strain>
    </source>
</reference>
<dbReference type="Gene3D" id="3.40.50.300">
    <property type="entry name" value="P-loop containing nucleotide triphosphate hydrolases"/>
    <property type="match status" value="1"/>
</dbReference>
<gene>
    <name evidence="5" type="ORF">D3273_18970</name>
</gene>
<dbReference type="GO" id="GO:0005886">
    <property type="term" value="C:plasma membrane"/>
    <property type="evidence" value="ECO:0007669"/>
    <property type="project" value="TreeGrafter"/>
</dbReference>
<dbReference type="AlphaFoldDB" id="A0A4Q2U225"/>
<dbReference type="GO" id="GO:0016887">
    <property type="term" value="F:ATP hydrolysis activity"/>
    <property type="evidence" value="ECO:0007669"/>
    <property type="project" value="InterPro"/>
</dbReference>
<keyword evidence="2" id="KW-0547">Nucleotide-binding</keyword>
<feature type="domain" description="ABC transporter" evidence="4">
    <location>
        <begin position="15"/>
        <end position="245"/>
    </location>
</feature>
<reference evidence="5 6" key="2">
    <citation type="submission" date="2019-02" db="EMBL/GenBank/DDBJ databases">
        <title>'Lichenibacterium ramalinii' gen. nov. sp. nov., 'Lichenibacterium minor' gen. nov. sp. nov.</title>
        <authorList>
            <person name="Pankratov T."/>
        </authorList>
    </citation>
    <scope>NUCLEOTIDE SEQUENCE [LARGE SCALE GENOMIC DNA]</scope>
    <source>
        <strain evidence="5 6">RmlP026</strain>
    </source>
</reference>
<dbReference type="GO" id="GO:0005524">
    <property type="term" value="F:ATP binding"/>
    <property type="evidence" value="ECO:0007669"/>
    <property type="project" value="UniProtKB-KW"/>
</dbReference>
<evidence type="ECO:0000256" key="2">
    <source>
        <dbReference type="ARBA" id="ARBA00022741"/>
    </source>
</evidence>
<dbReference type="InterPro" id="IPR003593">
    <property type="entry name" value="AAA+_ATPase"/>
</dbReference>
<dbReference type="PANTHER" id="PTHR45772:SF8">
    <property type="entry name" value="HIGH-AFFINITY BRANCHED-CHAIN AMINO ACID TRANSPORT ATP-BINDING PROTEIN"/>
    <property type="match status" value="1"/>
</dbReference>
<name>A0A4Q2U225_9HYPH</name>
<dbReference type="Proteomes" id="UP000290759">
    <property type="component" value="Unassembled WGS sequence"/>
</dbReference>
<evidence type="ECO:0000256" key="3">
    <source>
        <dbReference type="ARBA" id="ARBA00022840"/>
    </source>
</evidence>
<dbReference type="EMBL" id="QYBB01000026">
    <property type="protein sequence ID" value="RYC30362.1"/>
    <property type="molecule type" value="Genomic_DNA"/>
</dbReference>
<keyword evidence="1" id="KW-0813">Transport</keyword>
<dbReference type="OrthoDB" id="8215423at2"/>
<dbReference type="CDD" id="cd03219">
    <property type="entry name" value="ABC_Mj1267_LivG_branched"/>
    <property type="match status" value="1"/>
</dbReference>
<dbReference type="SMART" id="SM00382">
    <property type="entry name" value="AAA"/>
    <property type="match status" value="1"/>
</dbReference>
<dbReference type="InterPro" id="IPR051120">
    <property type="entry name" value="ABC_AA/LPS_Transport"/>
</dbReference>
<dbReference type="RefSeq" id="WP_129228467.1">
    <property type="nucleotide sequence ID" value="NZ_QYBB01000026.1"/>
</dbReference>
<protein>
    <submittedName>
        <fullName evidence="5">ATP-binding cassette domain-containing protein</fullName>
    </submittedName>
</protein>
<dbReference type="InterPro" id="IPR003439">
    <property type="entry name" value="ABC_transporter-like_ATP-bd"/>
</dbReference>
<dbReference type="PANTHER" id="PTHR45772">
    <property type="entry name" value="CONSERVED COMPONENT OF ABC TRANSPORTER FOR NATURAL AMINO ACIDS-RELATED"/>
    <property type="match status" value="1"/>
</dbReference>
<accession>A0A4Q2U225</accession>
<dbReference type="SUPFAM" id="SSF52540">
    <property type="entry name" value="P-loop containing nucleoside triphosphate hydrolases"/>
    <property type="match status" value="1"/>
</dbReference>
<evidence type="ECO:0000313" key="5">
    <source>
        <dbReference type="EMBL" id="RYC30362.1"/>
    </source>
</evidence>
<evidence type="ECO:0000259" key="4">
    <source>
        <dbReference type="PROSITE" id="PS50893"/>
    </source>
</evidence>